<dbReference type="InterPro" id="IPR050469">
    <property type="entry name" value="Diguanylate_Cyclase"/>
</dbReference>
<name>A0A0X8NUQ8_ALCXX</name>
<keyword evidence="3" id="KW-0812">Transmembrane</keyword>
<dbReference type="PANTHER" id="PTHR45138:SF9">
    <property type="entry name" value="DIGUANYLATE CYCLASE DGCM-RELATED"/>
    <property type="match status" value="1"/>
</dbReference>
<dbReference type="InterPro" id="IPR043128">
    <property type="entry name" value="Rev_trsase/Diguanyl_cyclase"/>
</dbReference>
<dbReference type="SUPFAM" id="SSF55073">
    <property type="entry name" value="Nucleotide cyclase"/>
    <property type="match status" value="1"/>
</dbReference>
<keyword evidence="3" id="KW-1133">Transmembrane helix</keyword>
<evidence type="ECO:0000256" key="3">
    <source>
        <dbReference type="SAM" id="Phobius"/>
    </source>
</evidence>
<dbReference type="SMART" id="SM00267">
    <property type="entry name" value="GGDEF"/>
    <property type="match status" value="1"/>
</dbReference>
<dbReference type="Pfam" id="PF00990">
    <property type="entry name" value="GGDEF"/>
    <property type="match status" value="1"/>
</dbReference>
<dbReference type="EC" id="2.7.7.65" evidence="1"/>
<dbReference type="GO" id="GO:0043709">
    <property type="term" value="P:cell adhesion involved in single-species biofilm formation"/>
    <property type="evidence" value="ECO:0007669"/>
    <property type="project" value="TreeGrafter"/>
</dbReference>
<dbReference type="EMBL" id="CP014060">
    <property type="protein sequence ID" value="AMG34719.1"/>
    <property type="molecule type" value="Genomic_DNA"/>
</dbReference>
<evidence type="ECO:0000256" key="2">
    <source>
        <dbReference type="ARBA" id="ARBA00034247"/>
    </source>
</evidence>
<dbReference type="GO" id="GO:0005886">
    <property type="term" value="C:plasma membrane"/>
    <property type="evidence" value="ECO:0007669"/>
    <property type="project" value="TreeGrafter"/>
</dbReference>
<keyword evidence="3" id="KW-0472">Membrane</keyword>
<evidence type="ECO:0000259" key="4">
    <source>
        <dbReference type="PROSITE" id="PS50887"/>
    </source>
</evidence>
<feature type="transmembrane region" description="Helical" evidence="3">
    <location>
        <begin position="94"/>
        <end position="112"/>
    </location>
</feature>
<dbReference type="AlphaFoldDB" id="A0A0X8NUQ8"/>
<protein>
    <recommendedName>
        <fullName evidence="1">diguanylate cyclase</fullName>
        <ecNumber evidence="1">2.7.7.65</ecNumber>
    </recommendedName>
</protein>
<feature type="transmembrane region" description="Helical" evidence="3">
    <location>
        <begin position="118"/>
        <end position="139"/>
    </location>
</feature>
<feature type="transmembrane region" description="Helical" evidence="3">
    <location>
        <begin position="37"/>
        <end position="56"/>
    </location>
</feature>
<proteinExistence type="predicted"/>
<dbReference type="CDD" id="cd01949">
    <property type="entry name" value="GGDEF"/>
    <property type="match status" value="1"/>
</dbReference>
<feature type="transmembrane region" description="Helical" evidence="3">
    <location>
        <begin position="6"/>
        <end position="25"/>
    </location>
</feature>
<sequence length="391" mass="42107">MHVDLLTLYFITIGTLLASAGLTFWEHRTHPNRSRSLGILAAGFATLALGCISALFRADMPAGLGSPVSNLIILSGYLLVLNSVASLSGRTWRGRSLALLAVMALIWLGAGIEGQDLVWKYVSAFPIALVSACTAWELLRCDAMKMLKTRNIAVAVAGVHALIYFGRAFLLPWWVAVDGPSVQLLASNITMYEGVLYSVLLPMTLVKLIREETHAQLVQESQTDYLTRLGNRRWFFEQGARLIETHGAREPIAVLAFDLDQFKGINDRYGHHTGDLVLKSFAGIARVALGPRAILARIGGEEFAALLAGDDARRAHELGADAATRFAQTIAHQADGLGIAATVSIGLAYFEDDAPALADGLARADMALYRAKSLGGNRLESALAPERVAAD</sequence>
<accession>A0A0X8NUQ8</accession>
<dbReference type="RefSeq" id="WP_061070823.1">
    <property type="nucleotide sequence ID" value="NZ_CP014060.2"/>
</dbReference>
<evidence type="ECO:0000313" key="5">
    <source>
        <dbReference type="EMBL" id="AMG34719.1"/>
    </source>
</evidence>
<dbReference type="GO" id="GO:1902201">
    <property type="term" value="P:negative regulation of bacterial-type flagellum-dependent cell motility"/>
    <property type="evidence" value="ECO:0007669"/>
    <property type="project" value="TreeGrafter"/>
</dbReference>
<dbReference type="GO" id="GO:0052621">
    <property type="term" value="F:diguanylate cyclase activity"/>
    <property type="evidence" value="ECO:0007669"/>
    <property type="project" value="UniProtKB-EC"/>
</dbReference>
<evidence type="ECO:0000313" key="6">
    <source>
        <dbReference type="Proteomes" id="UP000060602"/>
    </source>
</evidence>
<dbReference type="PANTHER" id="PTHR45138">
    <property type="entry name" value="REGULATORY COMPONENTS OF SENSORY TRANSDUCTION SYSTEM"/>
    <property type="match status" value="1"/>
</dbReference>
<dbReference type="Proteomes" id="UP000060602">
    <property type="component" value="Chromosome"/>
</dbReference>
<dbReference type="Gene3D" id="3.30.70.270">
    <property type="match status" value="1"/>
</dbReference>
<dbReference type="PROSITE" id="PS50887">
    <property type="entry name" value="GGDEF"/>
    <property type="match status" value="1"/>
</dbReference>
<feature type="transmembrane region" description="Helical" evidence="3">
    <location>
        <begin position="68"/>
        <end position="87"/>
    </location>
</feature>
<evidence type="ECO:0000256" key="1">
    <source>
        <dbReference type="ARBA" id="ARBA00012528"/>
    </source>
</evidence>
<reference evidence="6" key="1">
    <citation type="submission" date="2015-12" db="EMBL/GenBank/DDBJ databases">
        <title>FDA dAtabase for Regulatory Grade micrObial Sequences (FDA-ARGOS): Supporting development and validation of Infectious Disease Dx tests.</title>
        <authorList>
            <person name="Case J."/>
            <person name="Tallon L."/>
            <person name="Sadzewicz L."/>
            <person name="Sengamalay N."/>
            <person name="Ott S."/>
            <person name="Godinez A."/>
            <person name="Nagaraj S."/>
            <person name="Nadendla S."/>
            <person name="Sichtig H."/>
        </authorList>
    </citation>
    <scope>NUCLEOTIDE SEQUENCE [LARGE SCALE GENOMIC DNA]</scope>
    <source>
        <strain evidence="6">FDAARGOS_147</strain>
    </source>
</reference>
<dbReference type="InterPro" id="IPR000160">
    <property type="entry name" value="GGDEF_dom"/>
</dbReference>
<feature type="domain" description="GGDEF" evidence="4">
    <location>
        <begin position="250"/>
        <end position="384"/>
    </location>
</feature>
<organism evidence="5 6">
    <name type="scientific">Alcaligenes xylosoxydans xylosoxydans</name>
    <name type="common">Achromobacter xylosoxidans</name>
    <dbReference type="NCBI Taxonomy" id="85698"/>
    <lineage>
        <taxon>Bacteria</taxon>
        <taxon>Pseudomonadati</taxon>
        <taxon>Pseudomonadota</taxon>
        <taxon>Betaproteobacteria</taxon>
        <taxon>Burkholderiales</taxon>
        <taxon>Alcaligenaceae</taxon>
        <taxon>Achromobacter</taxon>
    </lineage>
</organism>
<feature type="transmembrane region" description="Helical" evidence="3">
    <location>
        <begin position="151"/>
        <end position="177"/>
    </location>
</feature>
<dbReference type="InterPro" id="IPR029787">
    <property type="entry name" value="Nucleotide_cyclase"/>
</dbReference>
<dbReference type="NCBIfam" id="TIGR00254">
    <property type="entry name" value="GGDEF"/>
    <property type="match status" value="1"/>
</dbReference>
<feature type="transmembrane region" description="Helical" evidence="3">
    <location>
        <begin position="189"/>
        <end position="209"/>
    </location>
</feature>
<comment type="catalytic activity">
    <reaction evidence="2">
        <text>2 GTP = 3',3'-c-di-GMP + 2 diphosphate</text>
        <dbReference type="Rhea" id="RHEA:24898"/>
        <dbReference type="ChEBI" id="CHEBI:33019"/>
        <dbReference type="ChEBI" id="CHEBI:37565"/>
        <dbReference type="ChEBI" id="CHEBI:58805"/>
        <dbReference type="EC" id="2.7.7.65"/>
    </reaction>
</comment>
<gene>
    <name evidence="5" type="ORF">AL504_00760</name>
</gene>